<proteinExistence type="predicted"/>
<evidence type="ECO:0000313" key="2">
    <source>
        <dbReference type="Proteomes" id="UP001629432"/>
    </source>
</evidence>
<dbReference type="Proteomes" id="UP001629432">
    <property type="component" value="Unassembled WGS sequence"/>
</dbReference>
<keyword evidence="2" id="KW-1185">Reference proteome</keyword>
<name>A0ABW9DZA9_9BURK</name>
<dbReference type="EMBL" id="JAQQCF010000026">
    <property type="protein sequence ID" value="MFM0640244.1"/>
    <property type="molecule type" value="Genomic_DNA"/>
</dbReference>
<protein>
    <submittedName>
        <fullName evidence="1">Uncharacterized protein</fullName>
    </submittedName>
</protein>
<comment type="caution">
    <text evidence="1">The sequence shown here is derived from an EMBL/GenBank/DDBJ whole genome shotgun (WGS) entry which is preliminary data.</text>
</comment>
<evidence type="ECO:0000313" key="1">
    <source>
        <dbReference type="EMBL" id="MFM0640244.1"/>
    </source>
</evidence>
<organism evidence="1 2">
    <name type="scientific">Paraburkholderia metrosideri</name>
    <dbReference type="NCBI Taxonomy" id="580937"/>
    <lineage>
        <taxon>Bacteria</taxon>
        <taxon>Pseudomonadati</taxon>
        <taxon>Pseudomonadota</taxon>
        <taxon>Betaproteobacteria</taxon>
        <taxon>Burkholderiales</taxon>
        <taxon>Burkholderiaceae</taxon>
        <taxon>Paraburkholderia</taxon>
    </lineage>
</organism>
<reference evidence="1 2" key="1">
    <citation type="journal article" date="2024" name="Chem. Sci.">
        <title>Discovery of megapolipeptins by genome mining of a Burkholderiales bacteria collection.</title>
        <authorList>
            <person name="Paulo B.S."/>
            <person name="Recchia M.J.J."/>
            <person name="Lee S."/>
            <person name="Fergusson C.H."/>
            <person name="Romanowski S.B."/>
            <person name="Hernandez A."/>
            <person name="Krull N."/>
            <person name="Liu D.Y."/>
            <person name="Cavanagh H."/>
            <person name="Bos A."/>
            <person name="Gray C.A."/>
            <person name="Murphy B.T."/>
            <person name="Linington R.G."/>
            <person name="Eustaquio A.S."/>
        </authorList>
    </citation>
    <scope>NUCLEOTIDE SEQUENCE [LARGE SCALE GENOMIC DNA]</scope>
    <source>
        <strain evidence="1 2">RL17-338-BIC-A</strain>
    </source>
</reference>
<accession>A0ABW9DZA9</accession>
<sequence>MQPFWPLPALAIEGLA</sequence>
<gene>
    <name evidence="1" type="ORF">PQQ63_26465</name>
</gene>